<sequence>MSTNWTAQADDTFLNERKQALQFGVLKLVSWPDLNVVPQQHQAVVARICALLTRKPSAGHLIPLILAAPEREVLQDIANLVRMGHVAVATLAFADPAAQQADTSTAAPVQERKPVESSFRRSLVSKLWARLTASA</sequence>
<accession>A0A644ZKR3</accession>
<name>A0A644ZKR3_9ZZZZ</name>
<gene>
    <name evidence="1" type="ORF">SDC9_87577</name>
</gene>
<proteinExistence type="predicted"/>
<organism evidence="1">
    <name type="scientific">bioreactor metagenome</name>
    <dbReference type="NCBI Taxonomy" id="1076179"/>
    <lineage>
        <taxon>unclassified sequences</taxon>
        <taxon>metagenomes</taxon>
        <taxon>ecological metagenomes</taxon>
    </lineage>
</organism>
<protein>
    <submittedName>
        <fullName evidence="1">Uncharacterized protein</fullName>
    </submittedName>
</protein>
<reference evidence="1" key="1">
    <citation type="submission" date="2019-08" db="EMBL/GenBank/DDBJ databases">
        <authorList>
            <person name="Kucharzyk K."/>
            <person name="Murdoch R.W."/>
            <person name="Higgins S."/>
            <person name="Loffler F."/>
        </authorList>
    </citation>
    <scope>NUCLEOTIDE SEQUENCE</scope>
</reference>
<dbReference type="EMBL" id="VSSQ01009182">
    <property type="protein sequence ID" value="MPM40928.1"/>
    <property type="molecule type" value="Genomic_DNA"/>
</dbReference>
<evidence type="ECO:0000313" key="1">
    <source>
        <dbReference type="EMBL" id="MPM40928.1"/>
    </source>
</evidence>
<comment type="caution">
    <text evidence="1">The sequence shown here is derived from an EMBL/GenBank/DDBJ whole genome shotgun (WGS) entry which is preliminary data.</text>
</comment>
<dbReference type="AlphaFoldDB" id="A0A644ZKR3"/>